<reference evidence="3" key="1">
    <citation type="submission" date="2021-03" db="EMBL/GenBank/DDBJ databases">
        <authorList>
            <person name="Bekaert M."/>
        </authorList>
    </citation>
    <scope>NUCLEOTIDE SEQUENCE</scope>
</reference>
<organism evidence="3 4">
    <name type="scientific">Mytilus edulis</name>
    <name type="common">Blue mussel</name>
    <dbReference type="NCBI Taxonomy" id="6550"/>
    <lineage>
        <taxon>Eukaryota</taxon>
        <taxon>Metazoa</taxon>
        <taxon>Spiralia</taxon>
        <taxon>Lophotrochozoa</taxon>
        <taxon>Mollusca</taxon>
        <taxon>Bivalvia</taxon>
        <taxon>Autobranchia</taxon>
        <taxon>Pteriomorphia</taxon>
        <taxon>Mytilida</taxon>
        <taxon>Mytiloidea</taxon>
        <taxon>Mytilidae</taxon>
        <taxon>Mytilinae</taxon>
        <taxon>Mytilus</taxon>
    </lineage>
</organism>
<protein>
    <recommendedName>
        <fullName evidence="2">C1q domain-containing protein</fullName>
    </recommendedName>
</protein>
<evidence type="ECO:0000256" key="1">
    <source>
        <dbReference type="SAM" id="Phobius"/>
    </source>
</evidence>
<keyword evidence="1" id="KW-0472">Membrane</keyword>
<evidence type="ECO:0000313" key="4">
    <source>
        <dbReference type="Proteomes" id="UP000683360"/>
    </source>
</evidence>
<dbReference type="PROSITE" id="PS50871">
    <property type="entry name" value="C1Q"/>
    <property type="match status" value="1"/>
</dbReference>
<dbReference type="EMBL" id="CAJPWZ010000877">
    <property type="protein sequence ID" value="CAG2202138.1"/>
    <property type="molecule type" value="Genomic_DNA"/>
</dbReference>
<dbReference type="OrthoDB" id="6153158at2759"/>
<dbReference type="Pfam" id="PF00386">
    <property type="entry name" value="C1q"/>
    <property type="match status" value="1"/>
</dbReference>
<sequence>MCIHINTGVLPFEIFYDISTGLISVVVAIYLGVPLSVEEVRKINGFVPCVINGVFEILKTIGYIYYKNRVGCPPTDVFFGTNKKFSDARISKRVYTGLNDNIVAFYGYLSHGESQPGKHQIPVFDGVKTNVGLSYNKNSGMFTAPVNGVYVFTWKVSTGMHSYVYSQLVINSDPFGAIQTDSDDGGKRLQYINGECSSRTKP</sequence>
<keyword evidence="1" id="KW-1133">Transmembrane helix</keyword>
<gene>
    <name evidence="3" type="ORF">MEDL_16724</name>
</gene>
<proteinExistence type="predicted"/>
<comment type="caution">
    <text evidence="3">The sequence shown here is derived from an EMBL/GenBank/DDBJ whole genome shotgun (WGS) entry which is preliminary data.</text>
</comment>
<feature type="transmembrane region" description="Helical" evidence="1">
    <location>
        <begin position="45"/>
        <end position="66"/>
    </location>
</feature>
<dbReference type="InterPro" id="IPR001073">
    <property type="entry name" value="C1q_dom"/>
</dbReference>
<dbReference type="Proteomes" id="UP000683360">
    <property type="component" value="Unassembled WGS sequence"/>
</dbReference>
<feature type="transmembrane region" description="Helical" evidence="1">
    <location>
        <begin position="14"/>
        <end position="33"/>
    </location>
</feature>
<keyword evidence="1" id="KW-0812">Transmembrane</keyword>
<dbReference type="InterPro" id="IPR008983">
    <property type="entry name" value="Tumour_necrosis_fac-like_dom"/>
</dbReference>
<feature type="domain" description="C1q" evidence="2">
    <location>
        <begin position="98"/>
        <end position="202"/>
    </location>
</feature>
<dbReference type="SUPFAM" id="SSF49842">
    <property type="entry name" value="TNF-like"/>
    <property type="match status" value="1"/>
</dbReference>
<dbReference type="AlphaFoldDB" id="A0A8S3RAG4"/>
<keyword evidence="4" id="KW-1185">Reference proteome</keyword>
<name>A0A8S3RAG4_MYTED</name>
<accession>A0A8S3RAG4</accession>
<evidence type="ECO:0000313" key="3">
    <source>
        <dbReference type="EMBL" id="CAG2202138.1"/>
    </source>
</evidence>
<evidence type="ECO:0000259" key="2">
    <source>
        <dbReference type="PROSITE" id="PS50871"/>
    </source>
</evidence>
<dbReference type="Gene3D" id="2.60.120.40">
    <property type="match status" value="1"/>
</dbReference>